<comment type="caution">
    <text evidence="2">The sequence shown here is derived from an EMBL/GenBank/DDBJ whole genome shotgun (WGS) entry which is preliminary data.</text>
</comment>
<evidence type="ECO:0000313" key="3">
    <source>
        <dbReference type="Proteomes" id="UP001280156"/>
    </source>
</evidence>
<gene>
    <name evidence="2" type="ORF">RFM52_06000</name>
</gene>
<dbReference type="RefSeq" id="WP_320294594.1">
    <property type="nucleotide sequence ID" value="NZ_JAVIIU010000003.1"/>
</dbReference>
<reference evidence="2 3" key="1">
    <citation type="submission" date="2023-08" db="EMBL/GenBank/DDBJ databases">
        <title>Implementing the SeqCode for naming new Mesorhizobium species isolated from Vachellia karroo root nodules.</title>
        <authorList>
            <person name="Van Lill M."/>
        </authorList>
    </citation>
    <scope>NUCLEOTIDE SEQUENCE [LARGE SCALE GENOMIC DNA]</scope>
    <source>
        <strain evidence="2 3">VK2B</strain>
    </source>
</reference>
<evidence type="ECO:0000259" key="1">
    <source>
        <dbReference type="Pfam" id="PF22036"/>
    </source>
</evidence>
<proteinExistence type="predicted"/>
<organism evidence="2 3">
    <name type="scientific">Mesorhizobium humile</name>
    <dbReference type="NCBI Taxonomy" id="3072313"/>
    <lineage>
        <taxon>Bacteria</taxon>
        <taxon>Pseudomonadati</taxon>
        <taxon>Pseudomonadota</taxon>
        <taxon>Alphaproteobacteria</taxon>
        <taxon>Hyphomicrobiales</taxon>
        <taxon>Phyllobacteriaceae</taxon>
        <taxon>Mesorhizobium</taxon>
    </lineage>
</organism>
<sequence length="128" mass="14468">MAHFLCVEFSHRLIRPTFEGPRMTANIFPAIGQMYEARLGELAFHLKFDSDGQSMRFAPAQADDFGKAEAVTYRAVAIRQGVFMVTWIEADGTTVTHIEDFENGVVHTNITRPDRSFLNLSGTWTRLT</sequence>
<accession>A0ABU4YFN2</accession>
<dbReference type="Proteomes" id="UP001280156">
    <property type="component" value="Unassembled WGS sequence"/>
</dbReference>
<protein>
    <recommendedName>
        <fullName evidence="1">MoaF-like domain-containing protein</fullName>
    </recommendedName>
</protein>
<dbReference type="InterPro" id="IPR053892">
    <property type="entry name" value="MoaF-like"/>
</dbReference>
<feature type="domain" description="MoaF-like" evidence="1">
    <location>
        <begin position="31"/>
        <end position="125"/>
    </location>
</feature>
<name>A0ABU4YFN2_9HYPH</name>
<dbReference type="InterPro" id="IPR012674">
    <property type="entry name" value="Calycin"/>
</dbReference>
<dbReference type="EMBL" id="JAVIIV010000003">
    <property type="protein sequence ID" value="MDX8484734.1"/>
    <property type="molecule type" value="Genomic_DNA"/>
</dbReference>
<dbReference type="Pfam" id="PF22036">
    <property type="entry name" value="MoaF_like"/>
    <property type="match status" value="1"/>
</dbReference>
<dbReference type="Gene3D" id="2.40.128.20">
    <property type="match status" value="1"/>
</dbReference>
<keyword evidence="3" id="KW-1185">Reference proteome</keyword>
<evidence type="ECO:0000313" key="2">
    <source>
        <dbReference type="EMBL" id="MDX8484734.1"/>
    </source>
</evidence>